<evidence type="ECO:0000256" key="1">
    <source>
        <dbReference type="SAM" id="Phobius"/>
    </source>
</evidence>
<reference evidence="3" key="1">
    <citation type="journal article" date="2019" name="Int. J. Syst. Evol. Microbiol.">
        <title>The Global Catalogue of Microorganisms (GCM) 10K type strain sequencing project: providing services to taxonomists for standard genome sequencing and annotation.</title>
        <authorList>
            <consortium name="The Broad Institute Genomics Platform"/>
            <consortium name="The Broad Institute Genome Sequencing Center for Infectious Disease"/>
            <person name="Wu L."/>
            <person name="Ma J."/>
        </authorList>
    </citation>
    <scope>NUCLEOTIDE SEQUENCE [LARGE SCALE GENOMIC DNA]</scope>
    <source>
        <strain evidence="3">KCTC 52677</strain>
    </source>
</reference>
<dbReference type="EMBL" id="JBHRSP010000007">
    <property type="protein sequence ID" value="MFC3072454.1"/>
    <property type="molecule type" value="Genomic_DNA"/>
</dbReference>
<accession>A0ABV7DD95</accession>
<name>A0ABV7DD95_9HYPH</name>
<gene>
    <name evidence="2" type="ORF">ACFOHH_04975</name>
</gene>
<dbReference type="Proteomes" id="UP001595377">
    <property type="component" value="Unassembled WGS sequence"/>
</dbReference>
<keyword evidence="1" id="KW-1133">Transmembrane helix</keyword>
<feature type="transmembrane region" description="Helical" evidence="1">
    <location>
        <begin position="23"/>
        <end position="43"/>
    </location>
</feature>
<organism evidence="2 3">
    <name type="scientific">Shinella pollutisoli</name>
    <dbReference type="NCBI Taxonomy" id="2250594"/>
    <lineage>
        <taxon>Bacteria</taxon>
        <taxon>Pseudomonadati</taxon>
        <taxon>Pseudomonadota</taxon>
        <taxon>Alphaproteobacteria</taxon>
        <taxon>Hyphomicrobiales</taxon>
        <taxon>Rhizobiaceae</taxon>
        <taxon>Shinella</taxon>
    </lineage>
</organism>
<dbReference type="RefSeq" id="WP_257316273.1">
    <property type="nucleotide sequence ID" value="NZ_JANFDG010000018.1"/>
</dbReference>
<proteinExistence type="predicted"/>
<protein>
    <submittedName>
        <fullName evidence="2">Uncharacterized protein</fullName>
    </submittedName>
</protein>
<comment type="caution">
    <text evidence="2">The sequence shown here is derived from an EMBL/GenBank/DDBJ whole genome shotgun (WGS) entry which is preliminary data.</text>
</comment>
<keyword evidence="1" id="KW-0812">Transmembrane</keyword>
<keyword evidence="3" id="KW-1185">Reference proteome</keyword>
<sequence>MSIRRPARAVAIAVAAAESRRRIMICGHTAFAALLLAALAFLLS</sequence>
<keyword evidence="1" id="KW-0472">Membrane</keyword>
<evidence type="ECO:0000313" key="2">
    <source>
        <dbReference type="EMBL" id="MFC3072454.1"/>
    </source>
</evidence>
<evidence type="ECO:0000313" key="3">
    <source>
        <dbReference type="Proteomes" id="UP001595377"/>
    </source>
</evidence>